<dbReference type="InterPro" id="IPR004839">
    <property type="entry name" value="Aminotransferase_I/II_large"/>
</dbReference>
<dbReference type="CDD" id="cd00609">
    <property type="entry name" value="AAT_like"/>
    <property type="match status" value="1"/>
</dbReference>
<evidence type="ECO:0000256" key="4">
    <source>
        <dbReference type="ARBA" id="ARBA00022898"/>
    </source>
</evidence>
<dbReference type="SUPFAM" id="SSF53383">
    <property type="entry name" value="PLP-dependent transferases"/>
    <property type="match status" value="1"/>
</dbReference>
<dbReference type="Proteomes" id="UP000198582">
    <property type="component" value="Unassembled WGS sequence"/>
</dbReference>
<feature type="domain" description="Aminotransferase class I/classII large" evidence="7">
    <location>
        <begin position="19"/>
        <end position="335"/>
    </location>
</feature>
<dbReference type="RefSeq" id="WP_245787788.1">
    <property type="nucleotide sequence ID" value="NZ_FOEF01000034.1"/>
</dbReference>
<protein>
    <submittedName>
        <fullName evidence="8">Histidinol-phosphate aminotransferase</fullName>
    </submittedName>
</protein>
<dbReference type="InterPro" id="IPR015424">
    <property type="entry name" value="PyrdxlP-dep_Trfase"/>
</dbReference>
<dbReference type="Gene3D" id="3.90.1150.10">
    <property type="entry name" value="Aspartate Aminotransferase, domain 1"/>
    <property type="match status" value="1"/>
</dbReference>
<dbReference type="AlphaFoldDB" id="A0A1H8YPH9"/>
<organism evidence="8 9">
    <name type="scientific">Amycolatopsis saalfeldensis</name>
    <dbReference type="NCBI Taxonomy" id="394193"/>
    <lineage>
        <taxon>Bacteria</taxon>
        <taxon>Bacillati</taxon>
        <taxon>Actinomycetota</taxon>
        <taxon>Actinomycetes</taxon>
        <taxon>Pseudonocardiales</taxon>
        <taxon>Pseudonocardiaceae</taxon>
        <taxon>Amycolatopsis</taxon>
    </lineage>
</organism>
<keyword evidence="3 8" id="KW-0808">Transferase</keyword>
<evidence type="ECO:0000256" key="5">
    <source>
        <dbReference type="ARBA" id="ARBA00023194"/>
    </source>
</evidence>
<dbReference type="PROSITE" id="PS00599">
    <property type="entry name" value="AA_TRANSFER_CLASS_2"/>
    <property type="match status" value="1"/>
</dbReference>
<sequence length="354" mass="38106">MTTAPEPRYARERRIGGITRLAANELPGDPPAPVRAAVLNNARINRYPDPAYAPLHNALAEQLRTSSEQIMLGAGSSSVLQRLIRVVCARPGDAVMWATPAFEAFSIFARQAGAVAQRVPTQADGSVDLEAMLAAVTAHTRMIILVNPHNPTGAVVHGDELRGFLDRVGEGVVVVLDEAYRDFCDDPRVTDGAELARARWSAGHHNVVVVRTFSKAYGLAGLRVGYGIAPAGLARQVRDAGVPREVGIQAEIAAVAALKARSAMRENVERIIGERARVLTELRRIGYAPGDSHGNFVWLPLAEDSGRFAEHCFADGVLVLDIAERGVRVSIGHPTDNDCFLRSAHTWVTGRVAV</sequence>
<evidence type="ECO:0000256" key="2">
    <source>
        <dbReference type="ARBA" id="ARBA00022576"/>
    </source>
</evidence>
<gene>
    <name evidence="8" type="ORF">SAMN04489732_13448</name>
</gene>
<keyword evidence="2 8" id="KW-0032">Aminotransferase</keyword>
<keyword evidence="9" id="KW-1185">Reference proteome</keyword>
<dbReference type="GO" id="GO:0008483">
    <property type="term" value="F:transaminase activity"/>
    <property type="evidence" value="ECO:0007669"/>
    <property type="project" value="UniProtKB-KW"/>
</dbReference>
<comment type="similarity">
    <text evidence="6">Belongs to the class-II pyridoxal-phosphate-dependent aminotransferase family.</text>
</comment>
<dbReference type="Gene3D" id="3.40.640.10">
    <property type="entry name" value="Type I PLP-dependent aspartate aminotransferase-like (Major domain)"/>
    <property type="match status" value="1"/>
</dbReference>
<evidence type="ECO:0000256" key="1">
    <source>
        <dbReference type="ARBA" id="ARBA00001933"/>
    </source>
</evidence>
<comment type="cofactor">
    <cofactor evidence="1 6">
        <name>pyridoxal 5'-phosphate</name>
        <dbReference type="ChEBI" id="CHEBI:597326"/>
    </cofactor>
</comment>
<evidence type="ECO:0000313" key="8">
    <source>
        <dbReference type="EMBL" id="SEP53993.1"/>
    </source>
</evidence>
<evidence type="ECO:0000259" key="7">
    <source>
        <dbReference type="Pfam" id="PF00155"/>
    </source>
</evidence>
<dbReference type="InterPro" id="IPR015422">
    <property type="entry name" value="PyrdxlP-dep_Trfase_small"/>
</dbReference>
<dbReference type="EMBL" id="FOEF01000034">
    <property type="protein sequence ID" value="SEP53993.1"/>
    <property type="molecule type" value="Genomic_DNA"/>
</dbReference>
<proteinExistence type="inferred from homology"/>
<name>A0A1H8YPH9_9PSEU</name>
<reference evidence="8 9" key="1">
    <citation type="submission" date="2016-10" db="EMBL/GenBank/DDBJ databases">
        <authorList>
            <person name="de Groot N.N."/>
        </authorList>
    </citation>
    <scope>NUCLEOTIDE SEQUENCE [LARGE SCALE GENOMIC DNA]</scope>
    <source>
        <strain evidence="8 9">DSM 44993</strain>
    </source>
</reference>
<dbReference type="Pfam" id="PF00155">
    <property type="entry name" value="Aminotran_1_2"/>
    <property type="match status" value="1"/>
</dbReference>
<keyword evidence="5" id="KW-0045">Antibiotic biosynthesis</keyword>
<dbReference type="PANTHER" id="PTHR43643">
    <property type="entry name" value="HISTIDINOL-PHOSPHATE AMINOTRANSFERASE 2"/>
    <property type="match status" value="1"/>
</dbReference>
<dbReference type="InterPro" id="IPR050106">
    <property type="entry name" value="HistidinolP_aminotransfase"/>
</dbReference>
<keyword evidence="4 6" id="KW-0663">Pyridoxal phosphate</keyword>
<dbReference type="InterPro" id="IPR015421">
    <property type="entry name" value="PyrdxlP-dep_Trfase_major"/>
</dbReference>
<evidence type="ECO:0000256" key="3">
    <source>
        <dbReference type="ARBA" id="ARBA00022679"/>
    </source>
</evidence>
<dbReference type="GO" id="GO:0030170">
    <property type="term" value="F:pyridoxal phosphate binding"/>
    <property type="evidence" value="ECO:0007669"/>
    <property type="project" value="InterPro"/>
</dbReference>
<evidence type="ECO:0000256" key="6">
    <source>
        <dbReference type="RuleBase" id="RU003693"/>
    </source>
</evidence>
<dbReference type="STRING" id="394193.SAMN04489732_13448"/>
<dbReference type="GO" id="GO:0017000">
    <property type="term" value="P:antibiotic biosynthetic process"/>
    <property type="evidence" value="ECO:0007669"/>
    <property type="project" value="UniProtKB-KW"/>
</dbReference>
<evidence type="ECO:0000313" key="9">
    <source>
        <dbReference type="Proteomes" id="UP000198582"/>
    </source>
</evidence>
<dbReference type="InterPro" id="IPR001917">
    <property type="entry name" value="Aminotrans_II_pyridoxalP_BS"/>
</dbReference>
<dbReference type="PANTHER" id="PTHR43643:SF3">
    <property type="entry name" value="HISTIDINOL-PHOSPHATE AMINOTRANSFERASE"/>
    <property type="match status" value="1"/>
</dbReference>
<accession>A0A1H8YPH9</accession>